<dbReference type="AlphaFoldDB" id="A0AAP0GAH4"/>
<evidence type="ECO:0000313" key="2">
    <source>
        <dbReference type="Proteomes" id="UP001418222"/>
    </source>
</evidence>
<accession>A0AAP0GAH4</accession>
<gene>
    <name evidence="1" type="ORF">KSP39_PZI005981</name>
</gene>
<dbReference type="Proteomes" id="UP001418222">
    <property type="component" value="Unassembled WGS sequence"/>
</dbReference>
<protein>
    <submittedName>
        <fullName evidence="1">Uncharacterized protein</fullName>
    </submittedName>
</protein>
<comment type="caution">
    <text evidence="1">The sequence shown here is derived from an EMBL/GenBank/DDBJ whole genome shotgun (WGS) entry which is preliminary data.</text>
</comment>
<evidence type="ECO:0000313" key="1">
    <source>
        <dbReference type="EMBL" id="KAK8948350.1"/>
    </source>
</evidence>
<sequence length="74" mass="8838">MKLEALLLRESRQREAENWVQSDRRISSSVQSDIVVDGEEDFARRRRRGRRCRRCSSRARGRSLSSHRGREAWH</sequence>
<proteinExistence type="predicted"/>
<keyword evidence="2" id="KW-1185">Reference proteome</keyword>
<reference evidence="1 2" key="1">
    <citation type="journal article" date="2022" name="Nat. Plants">
        <title>Genomes of leafy and leafless Platanthera orchids illuminate the evolution of mycoheterotrophy.</title>
        <authorList>
            <person name="Li M.H."/>
            <person name="Liu K.W."/>
            <person name="Li Z."/>
            <person name="Lu H.C."/>
            <person name="Ye Q.L."/>
            <person name="Zhang D."/>
            <person name="Wang J.Y."/>
            <person name="Li Y.F."/>
            <person name="Zhong Z.M."/>
            <person name="Liu X."/>
            <person name="Yu X."/>
            <person name="Liu D.K."/>
            <person name="Tu X.D."/>
            <person name="Liu B."/>
            <person name="Hao Y."/>
            <person name="Liao X.Y."/>
            <person name="Jiang Y.T."/>
            <person name="Sun W.H."/>
            <person name="Chen J."/>
            <person name="Chen Y.Q."/>
            <person name="Ai Y."/>
            <person name="Zhai J.W."/>
            <person name="Wu S.S."/>
            <person name="Zhou Z."/>
            <person name="Hsiao Y.Y."/>
            <person name="Wu W.L."/>
            <person name="Chen Y.Y."/>
            <person name="Lin Y.F."/>
            <person name="Hsu J.L."/>
            <person name="Li C.Y."/>
            <person name="Wang Z.W."/>
            <person name="Zhao X."/>
            <person name="Zhong W.Y."/>
            <person name="Ma X.K."/>
            <person name="Ma L."/>
            <person name="Huang J."/>
            <person name="Chen G.Z."/>
            <person name="Huang M.Z."/>
            <person name="Huang L."/>
            <person name="Peng D.H."/>
            <person name="Luo Y.B."/>
            <person name="Zou S.Q."/>
            <person name="Chen S.P."/>
            <person name="Lan S."/>
            <person name="Tsai W.C."/>
            <person name="Van de Peer Y."/>
            <person name="Liu Z.J."/>
        </authorList>
    </citation>
    <scope>NUCLEOTIDE SEQUENCE [LARGE SCALE GENOMIC DNA]</scope>
    <source>
        <strain evidence="1">Lor287</strain>
    </source>
</reference>
<dbReference type="EMBL" id="JBBWWQ010000004">
    <property type="protein sequence ID" value="KAK8948350.1"/>
    <property type="molecule type" value="Genomic_DNA"/>
</dbReference>
<name>A0AAP0GAH4_9ASPA</name>
<organism evidence="1 2">
    <name type="scientific">Platanthera zijinensis</name>
    <dbReference type="NCBI Taxonomy" id="2320716"/>
    <lineage>
        <taxon>Eukaryota</taxon>
        <taxon>Viridiplantae</taxon>
        <taxon>Streptophyta</taxon>
        <taxon>Embryophyta</taxon>
        <taxon>Tracheophyta</taxon>
        <taxon>Spermatophyta</taxon>
        <taxon>Magnoliopsida</taxon>
        <taxon>Liliopsida</taxon>
        <taxon>Asparagales</taxon>
        <taxon>Orchidaceae</taxon>
        <taxon>Orchidoideae</taxon>
        <taxon>Orchideae</taxon>
        <taxon>Orchidinae</taxon>
        <taxon>Platanthera</taxon>
    </lineage>
</organism>